<dbReference type="PANTHER" id="PTHR45650:SF80">
    <property type="entry name" value="FINGER PROTEIN, PUTATIVE-RELATED"/>
    <property type="match status" value="1"/>
</dbReference>
<comment type="similarity">
    <text evidence="2">Belongs to the 'GDSL' lipolytic enzyme family.</text>
</comment>
<proteinExistence type="inferred from homology"/>
<evidence type="ECO:0000256" key="1">
    <source>
        <dbReference type="ARBA" id="ARBA00004613"/>
    </source>
</evidence>
<keyword evidence="5" id="KW-0378">Hydrolase</keyword>
<dbReference type="OrthoDB" id="1683520at2759"/>
<evidence type="ECO:0000256" key="2">
    <source>
        <dbReference type="ARBA" id="ARBA00008668"/>
    </source>
</evidence>
<feature type="signal peptide" evidence="8">
    <location>
        <begin position="1"/>
        <end position="26"/>
    </location>
</feature>
<dbReference type="Gene3D" id="3.40.50.1110">
    <property type="entry name" value="SGNH hydrolase"/>
    <property type="match status" value="1"/>
</dbReference>
<evidence type="ECO:0000256" key="3">
    <source>
        <dbReference type="ARBA" id="ARBA00022525"/>
    </source>
</evidence>
<keyword evidence="10" id="KW-1185">Reference proteome</keyword>
<evidence type="ECO:0000256" key="8">
    <source>
        <dbReference type="SAM" id="SignalP"/>
    </source>
</evidence>
<comment type="caution">
    <text evidence="9">The sequence shown here is derived from an EMBL/GenBank/DDBJ whole genome shotgun (WGS) entry which is preliminary data.</text>
</comment>
<dbReference type="GO" id="GO:0005576">
    <property type="term" value="C:extracellular region"/>
    <property type="evidence" value="ECO:0007669"/>
    <property type="project" value="UniProtKB-SubCell"/>
</dbReference>
<dbReference type="InterPro" id="IPR035669">
    <property type="entry name" value="SGNH_plant_lipase-like"/>
</dbReference>
<evidence type="ECO:0000256" key="4">
    <source>
        <dbReference type="ARBA" id="ARBA00022729"/>
    </source>
</evidence>
<keyword evidence="3" id="KW-0964">Secreted</keyword>
<keyword evidence="7" id="KW-0443">Lipid metabolism</keyword>
<dbReference type="Pfam" id="PF00657">
    <property type="entry name" value="Lipase_GDSL"/>
    <property type="match status" value="1"/>
</dbReference>
<evidence type="ECO:0000256" key="5">
    <source>
        <dbReference type="ARBA" id="ARBA00022801"/>
    </source>
</evidence>
<dbReference type="SUPFAM" id="SSF52266">
    <property type="entry name" value="SGNH hydrolase"/>
    <property type="match status" value="1"/>
</dbReference>
<accession>A0A9N7RQU8</accession>
<sequence length="349" mass="38404">MAFVLTSPSVAFFLVVVANLQRSFLGAPQVPCFFIFGDSLVDNGNNNPLQTEARVNYRPYGVDFPDGPTGRFTNGRNIADFLAQLLSFDTYIPPFSTAQNNNNISRGVNYASGSAGIRGETGQQLGERISLDRQLENHNSIISRISHSLGNSTLAEEHLRKCLYYFVVGSNDYINNYYVPEYYPTSRIYTPEEYASVLITQYSQQLRTIYRDGARKVAVSGLGLLGCIPQETGRGTNGSACVGPINDAVQLFNVKLEKLVKELNRNLTGAEFVFVGAIVLEPQELIGLGVSLLNKPCCQVSNSTGLCIEGLRPCPVRALHAFYDNFHPTEVINQLVATAVYSEILILIH</sequence>
<evidence type="ECO:0000313" key="10">
    <source>
        <dbReference type="Proteomes" id="UP001153555"/>
    </source>
</evidence>
<name>A0A9N7RQU8_STRHE</name>
<comment type="subcellular location">
    <subcellularLocation>
        <location evidence="1">Secreted</location>
    </subcellularLocation>
</comment>
<dbReference type="AlphaFoldDB" id="A0A9N7RQU8"/>
<dbReference type="InterPro" id="IPR036514">
    <property type="entry name" value="SGNH_hydro_sf"/>
</dbReference>
<dbReference type="CDD" id="cd01837">
    <property type="entry name" value="SGNH_plant_lipase_like"/>
    <property type="match status" value="1"/>
</dbReference>
<dbReference type="PANTHER" id="PTHR45650">
    <property type="entry name" value="GDSL-LIKE LIPASE/ACYLHYDROLASE-RELATED"/>
    <property type="match status" value="1"/>
</dbReference>
<dbReference type="InterPro" id="IPR001087">
    <property type="entry name" value="GDSL"/>
</dbReference>
<protein>
    <submittedName>
        <fullName evidence="9">GDSL esterase/lipase</fullName>
    </submittedName>
</protein>
<gene>
    <name evidence="9" type="ORF">SHERM_08176</name>
</gene>
<dbReference type="Proteomes" id="UP001153555">
    <property type="component" value="Unassembled WGS sequence"/>
</dbReference>
<keyword evidence="4 8" id="KW-0732">Signal</keyword>
<organism evidence="9 10">
    <name type="scientific">Striga hermonthica</name>
    <name type="common">Purple witchweed</name>
    <name type="synonym">Buchnera hermonthica</name>
    <dbReference type="NCBI Taxonomy" id="68872"/>
    <lineage>
        <taxon>Eukaryota</taxon>
        <taxon>Viridiplantae</taxon>
        <taxon>Streptophyta</taxon>
        <taxon>Embryophyta</taxon>
        <taxon>Tracheophyta</taxon>
        <taxon>Spermatophyta</taxon>
        <taxon>Magnoliopsida</taxon>
        <taxon>eudicotyledons</taxon>
        <taxon>Gunneridae</taxon>
        <taxon>Pentapetalae</taxon>
        <taxon>asterids</taxon>
        <taxon>lamiids</taxon>
        <taxon>Lamiales</taxon>
        <taxon>Orobanchaceae</taxon>
        <taxon>Buchnereae</taxon>
        <taxon>Striga</taxon>
    </lineage>
</organism>
<reference evidence="9" key="1">
    <citation type="submission" date="2019-12" db="EMBL/GenBank/DDBJ databases">
        <authorList>
            <person name="Scholes J."/>
        </authorList>
    </citation>
    <scope>NUCLEOTIDE SEQUENCE</scope>
</reference>
<evidence type="ECO:0000256" key="6">
    <source>
        <dbReference type="ARBA" id="ARBA00022963"/>
    </source>
</evidence>
<dbReference type="InterPro" id="IPR051238">
    <property type="entry name" value="GDSL_esterase/lipase"/>
</dbReference>
<dbReference type="GO" id="GO:0016788">
    <property type="term" value="F:hydrolase activity, acting on ester bonds"/>
    <property type="evidence" value="ECO:0007669"/>
    <property type="project" value="InterPro"/>
</dbReference>
<dbReference type="EMBL" id="CACSLK010034598">
    <property type="protein sequence ID" value="CAA0842312.1"/>
    <property type="molecule type" value="Genomic_DNA"/>
</dbReference>
<evidence type="ECO:0000313" key="9">
    <source>
        <dbReference type="EMBL" id="CAA0842312.1"/>
    </source>
</evidence>
<feature type="chain" id="PRO_5040222914" evidence="8">
    <location>
        <begin position="27"/>
        <end position="349"/>
    </location>
</feature>
<evidence type="ECO:0000256" key="7">
    <source>
        <dbReference type="ARBA" id="ARBA00023098"/>
    </source>
</evidence>
<keyword evidence="6" id="KW-0442">Lipid degradation</keyword>
<dbReference type="GO" id="GO:0016042">
    <property type="term" value="P:lipid catabolic process"/>
    <property type="evidence" value="ECO:0007669"/>
    <property type="project" value="UniProtKB-KW"/>
</dbReference>